<dbReference type="InterPro" id="IPR011011">
    <property type="entry name" value="Znf_FYVE_PHD"/>
</dbReference>
<name>A0A835Q1A7_VANPL</name>
<dbReference type="AlphaFoldDB" id="A0A835Q1A7"/>
<keyword evidence="8" id="KW-1185">Reference proteome</keyword>
<dbReference type="GO" id="GO:0140566">
    <property type="term" value="F:histone reader activity"/>
    <property type="evidence" value="ECO:0007669"/>
    <property type="project" value="InterPro"/>
</dbReference>
<dbReference type="InterPro" id="IPR056280">
    <property type="entry name" value="AIPP2-like_SPOC"/>
</dbReference>
<dbReference type="Gene3D" id="3.30.40.10">
    <property type="entry name" value="Zinc/RING finger domain, C3HC4 (zinc finger)"/>
    <property type="match status" value="1"/>
</dbReference>
<feature type="domain" description="AIPP2-like SPOC-like" evidence="6">
    <location>
        <begin position="291"/>
        <end position="418"/>
    </location>
</feature>
<keyword evidence="2" id="KW-0863">Zinc-finger</keyword>
<gene>
    <name evidence="7" type="ORF">HPP92_020444</name>
</gene>
<dbReference type="GO" id="GO:0008270">
    <property type="term" value="F:zinc ion binding"/>
    <property type="evidence" value="ECO:0007669"/>
    <property type="project" value="UniProtKB-KW"/>
</dbReference>
<dbReference type="GO" id="GO:0034244">
    <property type="term" value="P:negative regulation of transcription elongation by RNA polymerase II"/>
    <property type="evidence" value="ECO:0007669"/>
    <property type="project" value="InterPro"/>
</dbReference>
<comment type="caution">
    <text evidence="7">The sequence shown here is derived from an EMBL/GenBank/DDBJ whole genome shotgun (WGS) entry which is preliminary data.</text>
</comment>
<dbReference type="InterPro" id="IPR013083">
    <property type="entry name" value="Znf_RING/FYVE/PHD"/>
</dbReference>
<evidence type="ECO:0000313" key="8">
    <source>
        <dbReference type="Proteomes" id="UP000636800"/>
    </source>
</evidence>
<evidence type="ECO:0000256" key="2">
    <source>
        <dbReference type="ARBA" id="ARBA00022771"/>
    </source>
</evidence>
<dbReference type="PANTHER" id="PTHR33304:SF36">
    <property type="entry name" value="GB|AAF26970.1-RELATED"/>
    <property type="match status" value="1"/>
</dbReference>
<evidence type="ECO:0000256" key="1">
    <source>
        <dbReference type="ARBA" id="ARBA00022723"/>
    </source>
</evidence>
<dbReference type="EMBL" id="JADCNL010000010">
    <property type="protein sequence ID" value="KAG0464375.1"/>
    <property type="molecule type" value="Genomic_DNA"/>
</dbReference>
<organism evidence="7 8">
    <name type="scientific">Vanilla planifolia</name>
    <name type="common">Vanilla</name>
    <dbReference type="NCBI Taxonomy" id="51239"/>
    <lineage>
        <taxon>Eukaryota</taxon>
        <taxon>Viridiplantae</taxon>
        <taxon>Streptophyta</taxon>
        <taxon>Embryophyta</taxon>
        <taxon>Tracheophyta</taxon>
        <taxon>Spermatophyta</taxon>
        <taxon>Magnoliopsida</taxon>
        <taxon>Liliopsida</taxon>
        <taxon>Asparagales</taxon>
        <taxon>Orchidaceae</taxon>
        <taxon>Vanilloideae</taxon>
        <taxon>Vanilleae</taxon>
        <taxon>Vanilla</taxon>
    </lineage>
</organism>
<evidence type="ECO:0000313" key="7">
    <source>
        <dbReference type="EMBL" id="KAG0464375.1"/>
    </source>
</evidence>
<keyword evidence="1" id="KW-0479">Metal-binding</keyword>
<keyword evidence="3" id="KW-0862">Zinc</keyword>
<evidence type="ECO:0000256" key="3">
    <source>
        <dbReference type="ARBA" id="ARBA00022833"/>
    </source>
</evidence>
<keyword evidence="5" id="KW-0804">Transcription</keyword>
<evidence type="ECO:0000256" key="5">
    <source>
        <dbReference type="ARBA" id="ARBA00023163"/>
    </source>
</evidence>
<sequence>MEIGGRSFADKVCHTCGHLGIPAAIITCSLCNMSTIHTYCMRLVPPEVPEVWQCDDCLLNSGVIADKQETIKQEESFSIIGSNFGKHEKQKSLQNSSSRKIATGKVKFISTKEVTGLTLGIRSVRRGSYWGHHLMRGKSIPTLRETIPPTSPNSKELSISFRLKKRACHALAELHPSMDKMANQYFNQKRGMEAAAEICRKKSVEEFKPPLKLQDGCGFMKDHPNASLAVMKGKKLNETIVVANVSPVNNSGIVISSILQCNKISDQEMSHPLKIVFSSDEKHQYALEVCWRGVFEVVDMLPQVHGVCAHFASQVSPKVYDFSKQLPRTLKFKVLPRESVWPKIFKLQSPTKDDIALYFMCEVERHKEKYDRFVQHINSHDYALKSCIADVKLLLFTSARLQTDLQKFGGSIYFWGVFHHMKQANTIQGERKADSCVPSVAIMNDKRKHSETCSGFSEEVDMEIDMLGAHHAGLTNVPDVQQGIPKAMHRSRVSFLLNRPTNAVVLDVPPGFPMPVYKPKT</sequence>
<keyword evidence="4" id="KW-0805">Transcription regulation</keyword>
<dbReference type="SUPFAM" id="SSF57903">
    <property type="entry name" value="FYVE/PHD zinc finger"/>
    <property type="match status" value="1"/>
</dbReference>
<reference evidence="7 8" key="1">
    <citation type="journal article" date="2020" name="Nat. Food">
        <title>A phased Vanilla planifolia genome enables genetic improvement of flavour and production.</title>
        <authorList>
            <person name="Hasing T."/>
            <person name="Tang H."/>
            <person name="Brym M."/>
            <person name="Khazi F."/>
            <person name="Huang T."/>
            <person name="Chambers A.H."/>
        </authorList>
    </citation>
    <scope>NUCLEOTIDE SEQUENCE [LARGE SCALE GENOMIC DNA]</scope>
    <source>
        <tissue evidence="7">Leaf</tissue>
    </source>
</reference>
<evidence type="ECO:0000256" key="4">
    <source>
        <dbReference type="ARBA" id="ARBA00023015"/>
    </source>
</evidence>
<protein>
    <recommendedName>
        <fullName evidence="6">AIPP2-like SPOC-like domain-containing protein</fullName>
    </recommendedName>
</protein>
<dbReference type="InterPro" id="IPR049914">
    <property type="entry name" value="PHD1-3/5-6"/>
</dbReference>
<proteinExistence type="predicted"/>
<dbReference type="Proteomes" id="UP000636800">
    <property type="component" value="Chromosome 10"/>
</dbReference>
<accession>A0A835Q1A7</accession>
<dbReference type="PANTHER" id="PTHR33304">
    <property type="match status" value="1"/>
</dbReference>
<dbReference type="Pfam" id="PF23121">
    <property type="entry name" value="SPOC_AIPP2"/>
    <property type="match status" value="1"/>
</dbReference>
<dbReference type="OrthoDB" id="10260857at2759"/>
<evidence type="ECO:0000259" key="6">
    <source>
        <dbReference type="Pfam" id="PF23121"/>
    </source>
</evidence>